<comment type="pathway">
    <text evidence="2 13">Isoprenoid biosynthesis; isopentenyl diphosphate biosynthesis via DXP pathway; isopentenyl diphosphate from 1-deoxy-D-xylulose 5-phosphate: step 1/6.</text>
</comment>
<dbReference type="Pfam" id="PF02670">
    <property type="entry name" value="DXP_reductoisom"/>
    <property type="match status" value="1"/>
</dbReference>
<evidence type="ECO:0000256" key="11">
    <source>
        <dbReference type="ARBA" id="ARBA00054845"/>
    </source>
</evidence>
<comment type="cofactor">
    <cofactor evidence="13">
        <name>Mg(2+)</name>
        <dbReference type="ChEBI" id="CHEBI:18420"/>
    </cofactor>
    <cofactor evidence="13">
        <name>Mn(2+)</name>
        <dbReference type="ChEBI" id="CHEBI:29035"/>
    </cofactor>
</comment>
<feature type="binding site" evidence="13">
    <location>
        <position position="230"/>
    </location>
    <ligand>
        <name>1-deoxy-D-xylulose 5-phosphate</name>
        <dbReference type="ChEBI" id="CHEBI:57792"/>
    </ligand>
</feature>
<comment type="caution">
    <text evidence="17">The sequence shown here is derived from an EMBL/GenBank/DDBJ whole genome shotgun (WGS) entry which is preliminary data.</text>
</comment>
<keyword evidence="5 13" id="KW-0479">Metal-binding</keyword>
<dbReference type="AlphaFoldDB" id="A0A0Q0DTV8"/>
<proteinExistence type="inferred from homology"/>
<dbReference type="NCBIfam" id="NF003938">
    <property type="entry name" value="PRK05447.1-1"/>
    <property type="match status" value="1"/>
</dbReference>
<evidence type="ECO:0000313" key="17">
    <source>
        <dbReference type="EMBL" id="RMO70975.1"/>
    </source>
</evidence>
<dbReference type="Pfam" id="PF13288">
    <property type="entry name" value="DXPR_C"/>
    <property type="match status" value="1"/>
</dbReference>
<dbReference type="InterPro" id="IPR036291">
    <property type="entry name" value="NAD(P)-bd_dom_sf"/>
</dbReference>
<name>A0A0Q0DTV8_PSEAP</name>
<sequence>MGCHVSGPQQITILGATGSIGLSTLDVVARHPALYQVFALTGFSRLDELLALCIRHTPQYAVVPNQVVARKLQDDLAAAGLDTRVLVGEGGLCEVAADPRVDAVMAAIVGAAGLRPTLAAVEAGKKVLLANKEALVMSGALFMQAVRQSGAVLLPIDSEHNAIFQCLPGDFARGLGAVGVRRIMLTASGGPFRETPLEQLHNVTPEQACAHPVWSMGRKISVDSATMMNKGLELIEACWLFDARPDQVEVVIHPQSVIHSLVDYVDGSVLAQLGNPDMRTPIANALAWPARVDSGVAPLDLFRIGQLDFQAPDEERFPCLRLARQAAEAGGSAPAMLNAANEVAVAAFLDGRIRYLEIAGIIEEVLDHEPVTAVEGLDAVFAADAKARLLAGQWLERNGR</sequence>
<dbReference type="SUPFAM" id="SSF55347">
    <property type="entry name" value="Glyceraldehyde-3-phosphate dehydrogenase-like, C-terminal domain"/>
    <property type="match status" value="1"/>
</dbReference>
<evidence type="ECO:0000256" key="7">
    <source>
        <dbReference type="ARBA" id="ARBA00023002"/>
    </source>
</evidence>
<keyword evidence="6 13" id="KW-0521">NADP</keyword>
<comment type="catalytic activity">
    <reaction evidence="10">
        <text>2-C-methyl-D-erythritol 4-phosphate + NADP(+) = 1-deoxy-D-xylulose 5-phosphate + NADPH + H(+)</text>
        <dbReference type="Rhea" id="RHEA:13717"/>
        <dbReference type="ChEBI" id="CHEBI:15378"/>
        <dbReference type="ChEBI" id="CHEBI:57783"/>
        <dbReference type="ChEBI" id="CHEBI:57792"/>
        <dbReference type="ChEBI" id="CHEBI:58262"/>
        <dbReference type="ChEBI" id="CHEBI:58349"/>
        <dbReference type="EC" id="1.1.1.267"/>
    </reaction>
    <physiologicalReaction direction="right-to-left" evidence="10">
        <dbReference type="Rhea" id="RHEA:13719"/>
    </physiologicalReaction>
</comment>
<evidence type="ECO:0000256" key="13">
    <source>
        <dbReference type="HAMAP-Rule" id="MF_00183"/>
    </source>
</evidence>
<dbReference type="GO" id="GO:0070402">
    <property type="term" value="F:NADPH binding"/>
    <property type="evidence" value="ECO:0007669"/>
    <property type="project" value="InterPro"/>
</dbReference>
<dbReference type="Proteomes" id="UP000274541">
    <property type="component" value="Unassembled WGS sequence"/>
</dbReference>
<feature type="binding site" evidence="13">
    <location>
        <position position="188"/>
    </location>
    <ligand>
        <name>1-deoxy-D-xylulose 5-phosphate</name>
        <dbReference type="ChEBI" id="CHEBI:57792"/>
    </ligand>
</feature>
<dbReference type="InterPro" id="IPR013644">
    <property type="entry name" value="DXP_reductoisomerase_C"/>
</dbReference>
<dbReference type="EC" id="1.1.1.267" evidence="4 13"/>
<dbReference type="EMBL" id="RBPX01000057">
    <property type="protein sequence ID" value="RMO70975.1"/>
    <property type="molecule type" value="Genomic_DNA"/>
</dbReference>
<feature type="binding site" evidence="13">
    <location>
        <position position="211"/>
    </location>
    <ligand>
        <name>1-deoxy-D-xylulose 5-phosphate</name>
        <dbReference type="ChEBI" id="CHEBI:57792"/>
    </ligand>
</feature>
<dbReference type="UniPathway" id="UPA00056">
    <property type="reaction ID" value="UER00092"/>
</dbReference>
<dbReference type="GO" id="GO:0016853">
    <property type="term" value="F:isomerase activity"/>
    <property type="evidence" value="ECO:0007669"/>
    <property type="project" value="UniProtKB-KW"/>
</dbReference>
<evidence type="ECO:0000256" key="4">
    <source>
        <dbReference type="ARBA" id="ARBA00012366"/>
    </source>
</evidence>
<feature type="binding site" evidence="13">
    <location>
        <position position="18"/>
    </location>
    <ligand>
        <name>NADPH</name>
        <dbReference type="ChEBI" id="CHEBI:57783"/>
    </ligand>
</feature>
<feature type="binding site" evidence="13">
    <location>
        <position position="20"/>
    </location>
    <ligand>
        <name>NADPH</name>
        <dbReference type="ChEBI" id="CHEBI:57783"/>
    </ligand>
</feature>
<dbReference type="Pfam" id="PF08436">
    <property type="entry name" value="DXP_redisom_C"/>
    <property type="match status" value="1"/>
</dbReference>
<dbReference type="GO" id="GO:0051484">
    <property type="term" value="P:isopentenyl diphosphate biosynthetic process, methylerythritol 4-phosphate pathway involved in terpenoid biosynthetic process"/>
    <property type="evidence" value="ECO:0007669"/>
    <property type="project" value="UniProtKB-ARBA"/>
</dbReference>
<feature type="binding site" evidence="13">
    <location>
        <position position="159"/>
    </location>
    <ligand>
        <name>Mn(2+)</name>
        <dbReference type="ChEBI" id="CHEBI:29035"/>
    </ligand>
</feature>
<feature type="binding site" evidence="13">
    <location>
        <position position="131"/>
    </location>
    <ligand>
        <name>NADPH</name>
        <dbReference type="ChEBI" id="CHEBI:57783"/>
    </ligand>
</feature>
<dbReference type="PANTHER" id="PTHR30525">
    <property type="entry name" value="1-DEOXY-D-XYLULOSE 5-PHOSPHATE REDUCTOISOMERASE"/>
    <property type="match status" value="1"/>
</dbReference>
<organism evidence="17 18">
    <name type="scientific">Pseudomonas syringae pv. aptata</name>
    <dbReference type="NCBI Taxonomy" id="83167"/>
    <lineage>
        <taxon>Bacteria</taxon>
        <taxon>Pseudomonadati</taxon>
        <taxon>Pseudomonadota</taxon>
        <taxon>Gammaproteobacteria</taxon>
        <taxon>Pseudomonadales</taxon>
        <taxon>Pseudomonadaceae</taxon>
        <taxon>Pseudomonas</taxon>
        <taxon>Pseudomonas syringae</taxon>
    </lineage>
</organism>
<evidence type="ECO:0000259" key="16">
    <source>
        <dbReference type="Pfam" id="PF13288"/>
    </source>
</evidence>
<keyword evidence="13" id="KW-0460">Magnesium</keyword>
<evidence type="ECO:0000256" key="9">
    <source>
        <dbReference type="ARBA" id="ARBA00023229"/>
    </source>
</evidence>
<keyword evidence="7 13" id="KW-0560">Oxidoreductase</keyword>
<comment type="function">
    <text evidence="11 13">Catalyzes the NADPH-dependent rearrangement and reduction of 1-deoxy-D-xylulose-5-phosphate (DXP) to 2-C-methyl-D-erythritol 4-phosphate (MEP).</text>
</comment>
<dbReference type="InterPro" id="IPR036169">
    <property type="entry name" value="DXPR_C_sf"/>
</dbReference>
<dbReference type="InterPro" id="IPR013512">
    <property type="entry name" value="DXP_reductoisomerase_N"/>
</dbReference>
<dbReference type="NCBIfam" id="TIGR00243">
    <property type="entry name" value="Dxr"/>
    <property type="match status" value="1"/>
</dbReference>
<dbReference type="FunFam" id="1.10.1740.10:FF:000004">
    <property type="entry name" value="1-deoxy-D-xylulose 5-phosphate reductoisomerase"/>
    <property type="match status" value="1"/>
</dbReference>
<dbReference type="SUPFAM" id="SSF69055">
    <property type="entry name" value="1-deoxy-D-xylulose-5-phosphate reductoisomerase, C-terminal domain"/>
    <property type="match status" value="1"/>
</dbReference>
<comment type="caution">
    <text evidence="13">Lacks conserved residue(s) required for the propagation of feature annotation.</text>
</comment>
<feature type="binding site" evidence="13">
    <location>
        <position position="157"/>
    </location>
    <ligand>
        <name>Mn(2+)</name>
        <dbReference type="ChEBI" id="CHEBI:29035"/>
    </ligand>
</feature>
<feature type="domain" description="1-deoxy-D-xylulose 5-phosphate reductoisomerase N-terminal" evidence="14">
    <location>
        <begin position="11"/>
        <end position="139"/>
    </location>
</feature>
<accession>A0A0Q0DTV8</accession>
<dbReference type="FunFam" id="3.40.50.720:FF:000045">
    <property type="entry name" value="1-deoxy-D-xylulose 5-phosphate reductoisomerase"/>
    <property type="match status" value="1"/>
</dbReference>
<dbReference type="PIRSF" id="PIRSF006205">
    <property type="entry name" value="Dxp_reductismrs"/>
    <property type="match status" value="1"/>
</dbReference>
<gene>
    <name evidence="13" type="primary">dxr</name>
    <name evidence="17" type="ORF">ALQ37_04434</name>
</gene>
<evidence type="ECO:0000256" key="12">
    <source>
        <dbReference type="ARBA" id="ARBA00071224"/>
    </source>
</evidence>
<dbReference type="GO" id="GO:0030604">
    <property type="term" value="F:1-deoxy-D-xylulose-5-phosphate reductoisomerase activity"/>
    <property type="evidence" value="ECO:0007669"/>
    <property type="project" value="UniProtKB-UniRule"/>
</dbReference>
<evidence type="ECO:0000256" key="6">
    <source>
        <dbReference type="ARBA" id="ARBA00022857"/>
    </source>
</evidence>
<dbReference type="HAMAP" id="MF_00183">
    <property type="entry name" value="DXP_reductoisom"/>
    <property type="match status" value="1"/>
</dbReference>
<reference evidence="17 18" key="1">
    <citation type="submission" date="2018-08" db="EMBL/GenBank/DDBJ databases">
        <title>Recombination of ecologically and evolutionarily significant loci maintains genetic cohesion in the Pseudomonas syringae species complex.</title>
        <authorList>
            <person name="Dillon M."/>
            <person name="Thakur S."/>
            <person name="Almeida R.N.D."/>
            <person name="Weir B.S."/>
            <person name="Guttman D.S."/>
        </authorList>
    </citation>
    <scope>NUCLEOTIDE SEQUENCE [LARGE SCALE GENOMIC DNA]</scope>
    <source>
        <strain evidence="17 18">ICMP 4388</strain>
    </source>
</reference>
<dbReference type="PANTHER" id="PTHR30525:SF0">
    <property type="entry name" value="1-DEOXY-D-XYLULOSE 5-PHOSPHATE REDUCTOISOMERASE, CHLOROPLASTIC"/>
    <property type="match status" value="1"/>
</dbReference>
<dbReference type="GO" id="GO:0030145">
    <property type="term" value="F:manganese ion binding"/>
    <property type="evidence" value="ECO:0007669"/>
    <property type="project" value="TreeGrafter"/>
</dbReference>
<dbReference type="InterPro" id="IPR003821">
    <property type="entry name" value="DXP_reductoisomerase"/>
</dbReference>
<feature type="binding site" evidence="13">
    <location>
        <position position="159"/>
    </location>
    <ligand>
        <name>1-deoxy-D-xylulose 5-phosphate</name>
        <dbReference type="ChEBI" id="CHEBI:57792"/>
    </ligand>
</feature>
<feature type="binding site" evidence="13">
    <location>
        <position position="217"/>
    </location>
    <ligand>
        <name>NADPH</name>
        <dbReference type="ChEBI" id="CHEBI:57783"/>
    </ligand>
</feature>
<feature type="binding site" evidence="13">
    <location>
        <position position="224"/>
    </location>
    <ligand>
        <name>1-deoxy-D-xylulose 5-phosphate</name>
        <dbReference type="ChEBI" id="CHEBI:57792"/>
    </ligand>
</feature>
<dbReference type="Gene3D" id="1.10.1740.10">
    <property type="match status" value="1"/>
</dbReference>
<feature type="domain" description="DXP reductoisomerase C-terminal" evidence="16">
    <location>
        <begin position="273"/>
        <end position="388"/>
    </location>
</feature>
<feature type="binding site" evidence="13">
    <location>
        <position position="19"/>
    </location>
    <ligand>
        <name>NADPH</name>
        <dbReference type="ChEBI" id="CHEBI:57783"/>
    </ligand>
</feature>
<feature type="binding site" evidence="13">
    <location>
        <position position="133"/>
    </location>
    <ligand>
        <name>NADPH</name>
        <dbReference type="ChEBI" id="CHEBI:57783"/>
    </ligand>
</feature>
<protein>
    <recommendedName>
        <fullName evidence="12 13">1-deoxy-D-xylulose 5-phosphate reductoisomerase</fullName>
        <shortName evidence="13">DXP reductoisomerase</shortName>
        <ecNumber evidence="4 13">1.1.1.267</ecNumber>
    </recommendedName>
    <alternativeName>
        <fullName evidence="13">1-deoxyxylulose-5-phosphate reductoisomerase</fullName>
    </alternativeName>
    <alternativeName>
        <fullName evidence="13">2-C-methyl-D-erythritol 4-phosphate synthase</fullName>
    </alternativeName>
</protein>
<comment type="cofactor">
    <cofactor evidence="1">
        <name>Co(2+)</name>
        <dbReference type="ChEBI" id="CHEBI:48828"/>
    </cofactor>
</comment>
<feature type="binding site" evidence="13">
    <location>
        <position position="132"/>
    </location>
    <ligand>
        <name>1-deoxy-D-xylulose 5-phosphate</name>
        <dbReference type="ChEBI" id="CHEBI:57792"/>
    </ligand>
</feature>
<dbReference type="Gene3D" id="3.40.50.720">
    <property type="entry name" value="NAD(P)-binding Rossmann-like Domain"/>
    <property type="match status" value="1"/>
</dbReference>
<evidence type="ECO:0000259" key="15">
    <source>
        <dbReference type="Pfam" id="PF08436"/>
    </source>
</evidence>
<comment type="similarity">
    <text evidence="3 13">Belongs to the DXR family.</text>
</comment>
<evidence type="ECO:0000256" key="1">
    <source>
        <dbReference type="ARBA" id="ARBA00001941"/>
    </source>
</evidence>
<feature type="binding site" evidence="13">
    <location>
        <position position="229"/>
    </location>
    <ligand>
        <name>1-deoxy-D-xylulose 5-phosphate</name>
        <dbReference type="ChEBI" id="CHEBI:57792"/>
    </ligand>
</feature>
<evidence type="ECO:0000313" key="18">
    <source>
        <dbReference type="Proteomes" id="UP000274541"/>
    </source>
</evidence>
<evidence type="ECO:0000259" key="14">
    <source>
        <dbReference type="Pfam" id="PF02670"/>
    </source>
</evidence>
<keyword evidence="17" id="KW-0413">Isomerase</keyword>
<evidence type="ECO:0000256" key="3">
    <source>
        <dbReference type="ARBA" id="ARBA00006825"/>
    </source>
</evidence>
<dbReference type="NCBIfam" id="NF009114">
    <property type="entry name" value="PRK12464.1"/>
    <property type="match status" value="1"/>
</dbReference>
<keyword evidence="8 13" id="KW-0464">Manganese</keyword>
<feature type="binding site" evidence="13">
    <location>
        <position position="233"/>
    </location>
    <ligand>
        <name>1-deoxy-D-xylulose 5-phosphate</name>
        <dbReference type="ChEBI" id="CHEBI:57792"/>
    </ligand>
</feature>
<feature type="domain" description="1-deoxy-D-xylulose 5-phosphate reductoisomerase C-terminal" evidence="15">
    <location>
        <begin position="153"/>
        <end position="241"/>
    </location>
</feature>
<feature type="binding site" evidence="13">
    <location>
        <position position="17"/>
    </location>
    <ligand>
        <name>NADPH</name>
        <dbReference type="ChEBI" id="CHEBI:57783"/>
    </ligand>
</feature>
<dbReference type="InterPro" id="IPR026877">
    <property type="entry name" value="DXPR_C"/>
</dbReference>
<evidence type="ECO:0000256" key="8">
    <source>
        <dbReference type="ARBA" id="ARBA00023211"/>
    </source>
</evidence>
<keyword evidence="9 13" id="KW-0414">Isoprene biosynthesis</keyword>
<feature type="binding site" evidence="13">
    <location>
        <position position="233"/>
    </location>
    <ligand>
        <name>Mn(2+)</name>
        <dbReference type="ChEBI" id="CHEBI:29035"/>
    </ligand>
</feature>
<feature type="binding site" evidence="13">
    <location>
        <position position="158"/>
    </location>
    <ligand>
        <name>1-deoxy-D-xylulose 5-phosphate</name>
        <dbReference type="ChEBI" id="CHEBI:57792"/>
    </ligand>
</feature>
<evidence type="ECO:0000256" key="5">
    <source>
        <dbReference type="ARBA" id="ARBA00022723"/>
    </source>
</evidence>
<evidence type="ECO:0000256" key="10">
    <source>
        <dbReference type="ARBA" id="ARBA00048543"/>
    </source>
</evidence>
<dbReference type="SUPFAM" id="SSF51735">
    <property type="entry name" value="NAD(P)-binding Rossmann-fold domains"/>
    <property type="match status" value="1"/>
</dbReference>
<evidence type="ECO:0000256" key="2">
    <source>
        <dbReference type="ARBA" id="ARBA00005094"/>
    </source>
</evidence>